<comment type="subcellular location">
    <subcellularLocation>
        <location evidence="1 7">Cell membrane</location>
        <topology evidence="1 7">Multi-pass membrane protein</topology>
    </subcellularLocation>
</comment>
<dbReference type="GO" id="GO:0055085">
    <property type="term" value="P:transmembrane transport"/>
    <property type="evidence" value="ECO:0007669"/>
    <property type="project" value="InterPro"/>
</dbReference>
<dbReference type="SUPFAM" id="SSF161098">
    <property type="entry name" value="MetI-like"/>
    <property type="match status" value="1"/>
</dbReference>
<accession>D7CUR6</accession>
<feature type="transmembrane region" description="Helical" evidence="7">
    <location>
        <begin position="61"/>
        <end position="80"/>
    </location>
</feature>
<name>D7CUR6_TRURR</name>
<dbReference type="PANTHER" id="PTHR30151:SF20">
    <property type="entry name" value="ABC TRANSPORTER PERMEASE PROTEIN HI_0355-RELATED"/>
    <property type="match status" value="1"/>
</dbReference>
<evidence type="ECO:0000313" key="10">
    <source>
        <dbReference type="Proteomes" id="UP000000379"/>
    </source>
</evidence>
<reference evidence="10" key="1">
    <citation type="submission" date="2010-05" db="EMBL/GenBank/DDBJ databases">
        <title>The complete genome of Truepera radiovictris DSM 17093.</title>
        <authorList>
            <consortium name="US DOE Joint Genome Institute (JGI-PGF)"/>
            <person name="Lucas S."/>
            <person name="Copeland A."/>
            <person name="Lapidus A."/>
            <person name="Glavina del Rio T."/>
            <person name="Dalin E."/>
            <person name="Tice H."/>
            <person name="Bruce D."/>
            <person name="Goodwin L."/>
            <person name="Pitluck S."/>
            <person name="Kyrpides N."/>
            <person name="Mavromatis K."/>
            <person name="Ovchinnikova G."/>
            <person name="Munk A.C."/>
            <person name="Detter J.C."/>
            <person name="Han C."/>
            <person name="Tapia R."/>
            <person name="Land M."/>
            <person name="Hauser L."/>
            <person name="Markowitz V."/>
            <person name="Cheng J.-F."/>
            <person name="Hugenholtz P."/>
            <person name="Woyke T."/>
            <person name="Wu D."/>
            <person name="Tindall B."/>
            <person name="Pomrenke H.G."/>
            <person name="Brambilla E."/>
            <person name="Klenk H.-P."/>
            <person name="Eisen J.A."/>
        </authorList>
    </citation>
    <scope>NUCLEOTIDE SEQUENCE [LARGE SCALE GENOMIC DNA]</scope>
    <source>
        <strain evidence="10">DSM 17093 / CIP 108686 / LMG 22925 / RQ-24</strain>
    </source>
</reference>
<dbReference type="InterPro" id="IPR000515">
    <property type="entry name" value="MetI-like"/>
</dbReference>
<evidence type="ECO:0000259" key="8">
    <source>
        <dbReference type="PROSITE" id="PS50928"/>
    </source>
</evidence>
<feature type="domain" description="ABC transmembrane type-1" evidence="8">
    <location>
        <begin position="106"/>
        <end position="292"/>
    </location>
</feature>
<feature type="transmembrane region" description="Helical" evidence="7">
    <location>
        <begin position="29"/>
        <end position="49"/>
    </location>
</feature>
<dbReference type="HOGENOM" id="CLU_046113_2_0_0"/>
<dbReference type="InterPro" id="IPR035906">
    <property type="entry name" value="MetI-like_sf"/>
</dbReference>
<dbReference type="AlphaFoldDB" id="D7CUR6"/>
<keyword evidence="2 7" id="KW-0813">Transport</keyword>
<dbReference type="CDD" id="cd06261">
    <property type="entry name" value="TM_PBP2"/>
    <property type="match status" value="1"/>
</dbReference>
<dbReference type="GO" id="GO:0005886">
    <property type="term" value="C:plasma membrane"/>
    <property type="evidence" value="ECO:0007669"/>
    <property type="project" value="UniProtKB-SubCell"/>
</dbReference>
<dbReference type="EMBL" id="CP002049">
    <property type="protein sequence ID" value="ADI14057.1"/>
    <property type="molecule type" value="Genomic_DNA"/>
</dbReference>
<evidence type="ECO:0000256" key="3">
    <source>
        <dbReference type="ARBA" id="ARBA00022475"/>
    </source>
</evidence>
<evidence type="ECO:0000256" key="6">
    <source>
        <dbReference type="ARBA" id="ARBA00023136"/>
    </source>
</evidence>
<dbReference type="RefSeq" id="WP_013177429.1">
    <property type="nucleotide sequence ID" value="NC_014221.1"/>
</dbReference>
<comment type="similarity">
    <text evidence="7">Belongs to the binding-protein-dependent transport system permease family.</text>
</comment>
<evidence type="ECO:0000313" key="9">
    <source>
        <dbReference type="EMBL" id="ADI14057.1"/>
    </source>
</evidence>
<evidence type="ECO:0000256" key="5">
    <source>
        <dbReference type="ARBA" id="ARBA00022989"/>
    </source>
</evidence>
<keyword evidence="4 7" id="KW-0812">Transmembrane</keyword>
<dbReference type="Pfam" id="PF00528">
    <property type="entry name" value="BPD_transp_1"/>
    <property type="match status" value="1"/>
</dbReference>
<dbReference type="PANTHER" id="PTHR30151">
    <property type="entry name" value="ALKANE SULFONATE ABC TRANSPORTER-RELATED, MEMBRANE SUBUNIT"/>
    <property type="match status" value="1"/>
</dbReference>
<dbReference type="eggNOG" id="COG0600">
    <property type="taxonomic scope" value="Bacteria"/>
</dbReference>
<gene>
    <name evidence="9" type="ordered locus">Trad_0924</name>
</gene>
<sequence length="310" mass="32459">MSALASLVVLLGLGASLWALLPGTVPVGAGVYWALLWGGLGLACVGAWLGERWGGRFGRLLLPGVVPFVLLLLWQGLVVGHGVPKGIFPSVTDVCAALLATFPVLLRDAYVTFVKEVALGFALGLTAGFAAGVGVAGSRFLQRGFLPLAAAFGAVPIVGLAPVLGRAFGVDWQSKAAVVVIVTFFPVLLNTVQGLTAVDPLQLELLRAYAARPREVFFKLRLPNALPYLFNALKLAAVVSVISVIVAEFLIPGPPEGLGQRISLSARRGAYDVVFAAIVVSSLVSLALYGALSWLARRVTGWHPAFREGA</sequence>
<keyword evidence="6 7" id="KW-0472">Membrane</keyword>
<keyword evidence="5 7" id="KW-1133">Transmembrane helix</keyword>
<feature type="transmembrane region" description="Helical" evidence="7">
    <location>
        <begin position="118"/>
        <end position="138"/>
    </location>
</feature>
<evidence type="ECO:0000256" key="2">
    <source>
        <dbReference type="ARBA" id="ARBA00022448"/>
    </source>
</evidence>
<feature type="transmembrane region" description="Helical" evidence="7">
    <location>
        <begin position="228"/>
        <end position="251"/>
    </location>
</feature>
<proteinExistence type="inferred from homology"/>
<dbReference type="Gene3D" id="1.10.3720.10">
    <property type="entry name" value="MetI-like"/>
    <property type="match status" value="1"/>
</dbReference>
<protein>
    <submittedName>
        <fullName evidence="9">Binding-protein-dependent transport systems inner membrane component</fullName>
    </submittedName>
</protein>
<evidence type="ECO:0000256" key="4">
    <source>
        <dbReference type="ARBA" id="ARBA00022692"/>
    </source>
</evidence>
<evidence type="ECO:0000256" key="7">
    <source>
        <dbReference type="RuleBase" id="RU363032"/>
    </source>
</evidence>
<organism evidence="9 10">
    <name type="scientific">Truepera radiovictrix (strain DSM 17093 / CIP 108686 / LMG 22925 / RQ-24)</name>
    <dbReference type="NCBI Taxonomy" id="649638"/>
    <lineage>
        <taxon>Bacteria</taxon>
        <taxon>Thermotogati</taxon>
        <taxon>Deinococcota</taxon>
        <taxon>Deinococci</taxon>
        <taxon>Trueperales</taxon>
        <taxon>Trueperaceae</taxon>
        <taxon>Truepera</taxon>
    </lineage>
</organism>
<keyword evidence="10" id="KW-1185">Reference proteome</keyword>
<evidence type="ECO:0000256" key="1">
    <source>
        <dbReference type="ARBA" id="ARBA00004651"/>
    </source>
</evidence>
<dbReference type="Proteomes" id="UP000000379">
    <property type="component" value="Chromosome"/>
</dbReference>
<reference evidence="9 10" key="2">
    <citation type="journal article" date="2011" name="Stand. Genomic Sci.">
        <title>Complete genome sequence of Truepera radiovictrix type strain (RQ-24).</title>
        <authorList>
            <person name="Ivanova N."/>
            <person name="Rohde C."/>
            <person name="Munk C."/>
            <person name="Nolan M."/>
            <person name="Lucas S."/>
            <person name="Del Rio T.G."/>
            <person name="Tice H."/>
            <person name="Deshpande S."/>
            <person name="Cheng J.F."/>
            <person name="Tapia R."/>
            <person name="Han C."/>
            <person name="Goodwin L."/>
            <person name="Pitluck S."/>
            <person name="Liolios K."/>
            <person name="Mavromatis K."/>
            <person name="Mikhailova N."/>
            <person name="Pati A."/>
            <person name="Chen A."/>
            <person name="Palaniappan K."/>
            <person name="Land M."/>
            <person name="Hauser L."/>
            <person name="Chang Y.J."/>
            <person name="Jeffries C.D."/>
            <person name="Brambilla E."/>
            <person name="Rohde M."/>
            <person name="Goker M."/>
            <person name="Tindall B.J."/>
            <person name="Woyke T."/>
            <person name="Bristow J."/>
            <person name="Eisen J.A."/>
            <person name="Markowitz V."/>
            <person name="Hugenholtz P."/>
            <person name="Kyrpides N.C."/>
            <person name="Klenk H.P."/>
            <person name="Lapidus A."/>
        </authorList>
    </citation>
    <scope>NUCLEOTIDE SEQUENCE [LARGE SCALE GENOMIC DNA]</scope>
    <source>
        <strain evidence="10">DSM 17093 / CIP 108686 / LMG 22925 / RQ-24</strain>
    </source>
</reference>
<dbReference type="KEGG" id="tra:Trad_0924"/>
<feature type="transmembrane region" description="Helical" evidence="7">
    <location>
        <begin position="144"/>
        <end position="164"/>
    </location>
</feature>
<dbReference type="OrthoDB" id="9804353at2"/>
<dbReference type="PROSITE" id="PS50928">
    <property type="entry name" value="ABC_TM1"/>
    <property type="match status" value="1"/>
</dbReference>
<keyword evidence="3" id="KW-1003">Cell membrane</keyword>
<dbReference type="STRING" id="649638.Trad_0924"/>
<feature type="transmembrane region" description="Helical" evidence="7">
    <location>
        <begin position="271"/>
        <end position="292"/>
    </location>
</feature>
<feature type="transmembrane region" description="Helical" evidence="7">
    <location>
        <begin position="176"/>
        <end position="198"/>
    </location>
</feature>